<dbReference type="GO" id="GO:0051213">
    <property type="term" value="F:dioxygenase activity"/>
    <property type="evidence" value="ECO:0007669"/>
    <property type="project" value="UniProtKB-KW"/>
</dbReference>
<dbReference type="PANTHER" id="PTHR10869:SF246">
    <property type="entry name" value="TRANSMEMBRANE PROLYL 4-HYDROXYLASE"/>
    <property type="match status" value="1"/>
</dbReference>
<keyword evidence="4" id="KW-0223">Dioxygenase</keyword>
<proteinExistence type="predicted"/>
<evidence type="ECO:0000256" key="4">
    <source>
        <dbReference type="ARBA" id="ARBA00022964"/>
    </source>
</evidence>
<keyword evidence="3" id="KW-0847">Vitamin C</keyword>
<accession>A0A839URS6</accession>
<dbReference type="Pfam" id="PF13640">
    <property type="entry name" value="2OG-FeII_Oxy_3"/>
    <property type="match status" value="1"/>
</dbReference>
<dbReference type="AlphaFoldDB" id="A0A839URS6"/>
<dbReference type="EMBL" id="JACHXZ010000003">
    <property type="protein sequence ID" value="MBB3169190.1"/>
    <property type="molecule type" value="Genomic_DNA"/>
</dbReference>
<dbReference type="PANTHER" id="PTHR10869">
    <property type="entry name" value="PROLYL 4-HYDROXYLASE ALPHA SUBUNIT"/>
    <property type="match status" value="1"/>
</dbReference>
<name>A0A839URS6_9GAMM</name>
<comment type="cofactor">
    <cofactor evidence="1">
        <name>L-ascorbate</name>
        <dbReference type="ChEBI" id="CHEBI:38290"/>
    </cofactor>
</comment>
<dbReference type="Gene3D" id="2.60.120.620">
    <property type="entry name" value="q2cbj1_9rhob like domain"/>
    <property type="match status" value="1"/>
</dbReference>
<evidence type="ECO:0000313" key="9">
    <source>
        <dbReference type="Proteomes" id="UP000559987"/>
    </source>
</evidence>
<reference evidence="8 9" key="1">
    <citation type="submission" date="2020-08" db="EMBL/GenBank/DDBJ databases">
        <title>Genomic Encyclopedia of Type Strains, Phase III (KMG-III): the genomes of soil and plant-associated and newly described type strains.</title>
        <authorList>
            <person name="Whitman W."/>
        </authorList>
    </citation>
    <scope>NUCLEOTIDE SEQUENCE [LARGE SCALE GENOMIC DNA]</scope>
    <source>
        <strain evidence="8 9">CECT 8571</strain>
    </source>
</reference>
<dbReference type="PROSITE" id="PS51471">
    <property type="entry name" value="FE2OG_OXY"/>
    <property type="match status" value="1"/>
</dbReference>
<dbReference type="GO" id="GO:0031418">
    <property type="term" value="F:L-ascorbic acid binding"/>
    <property type="evidence" value="ECO:0007669"/>
    <property type="project" value="UniProtKB-KW"/>
</dbReference>
<dbReference type="Proteomes" id="UP000559987">
    <property type="component" value="Unassembled WGS sequence"/>
</dbReference>
<keyword evidence="5" id="KW-0560">Oxidoreductase</keyword>
<gene>
    <name evidence="8" type="ORF">FHS30_002398</name>
</gene>
<evidence type="ECO:0000259" key="7">
    <source>
        <dbReference type="PROSITE" id="PS51471"/>
    </source>
</evidence>
<dbReference type="GO" id="GO:0005506">
    <property type="term" value="F:iron ion binding"/>
    <property type="evidence" value="ECO:0007669"/>
    <property type="project" value="InterPro"/>
</dbReference>
<keyword evidence="9" id="KW-1185">Reference proteome</keyword>
<dbReference type="InterPro" id="IPR005123">
    <property type="entry name" value="Oxoglu/Fe-dep_dioxygenase_dom"/>
</dbReference>
<evidence type="ECO:0000256" key="1">
    <source>
        <dbReference type="ARBA" id="ARBA00001961"/>
    </source>
</evidence>
<dbReference type="InterPro" id="IPR006620">
    <property type="entry name" value="Pro_4_hyd_alph"/>
</dbReference>
<sequence>MSKTKVASVGGEHVLVQEAHKGSAAALRKLIQAALKVQAFNDLDKWLNVALDYELSEFYDLRIRLWLADMWGPWPWEKIDALLDTLGESHTDYFWLKSKVALFLGGDCRDPLIRGEMADDLRCAIVMALFGFLDGNHEQGRQRMFELSKQGQNFARLAVSSGLVDYEATSEDYLIDQSIGLKGLDHFVHPLVCKWVVAQYGGYCKRSMIVDPVSGERKIDPYRVSSSCTILPPIEDPIVFELKKRMASQQGISLECVEPFSMIHYREGDEYKLHFDALPQEALKNGEAQRTRTSILYLNDEFRGGETRFPRIAKTVTPKTGRLITFNNTVTHDQTPMPNSLHAGSPIAQGNKFILTLWGRGAPPE</sequence>
<feature type="domain" description="Fe2OG dioxygenase" evidence="7">
    <location>
        <begin position="256"/>
        <end position="361"/>
    </location>
</feature>
<organism evidence="8 9">
    <name type="scientific">Simiduia aestuariiviva</name>
    <dbReference type="NCBI Taxonomy" id="1510459"/>
    <lineage>
        <taxon>Bacteria</taxon>
        <taxon>Pseudomonadati</taxon>
        <taxon>Pseudomonadota</taxon>
        <taxon>Gammaproteobacteria</taxon>
        <taxon>Cellvibrionales</taxon>
        <taxon>Cellvibrionaceae</taxon>
        <taxon>Simiduia</taxon>
    </lineage>
</organism>
<protein>
    <recommendedName>
        <fullName evidence="7">Fe2OG dioxygenase domain-containing protein</fullName>
    </recommendedName>
</protein>
<evidence type="ECO:0000256" key="5">
    <source>
        <dbReference type="ARBA" id="ARBA00023002"/>
    </source>
</evidence>
<dbReference type="GO" id="GO:0016705">
    <property type="term" value="F:oxidoreductase activity, acting on paired donors, with incorporation or reduction of molecular oxygen"/>
    <property type="evidence" value="ECO:0007669"/>
    <property type="project" value="InterPro"/>
</dbReference>
<keyword evidence="6" id="KW-0408">Iron</keyword>
<dbReference type="InterPro" id="IPR044862">
    <property type="entry name" value="Pro_4_hyd_alph_FE2OG_OXY"/>
</dbReference>
<evidence type="ECO:0000256" key="2">
    <source>
        <dbReference type="ARBA" id="ARBA00022723"/>
    </source>
</evidence>
<dbReference type="InterPro" id="IPR045054">
    <property type="entry name" value="P4HA-like"/>
</dbReference>
<evidence type="ECO:0000256" key="6">
    <source>
        <dbReference type="ARBA" id="ARBA00023004"/>
    </source>
</evidence>
<dbReference type="SMART" id="SM00702">
    <property type="entry name" value="P4Hc"/>
    <property type="match status" value="1"/>
</dbReference>
<comment type="caution">
    <text evidence="8">The sequence shown here is derived from an EMBL/GenBank/DDBJ whole genome shotgun (WGS) entry which is preliminary data.</text>
</comment>
<dbReference type="RefSeq" id="WP_183910674.1">
    <property type="nucleotide sequence ID" value="NZ_JACHXZ010000003.1"/>
</dbReference>
<keyword evidence="2" id="KW-0479">Metal-binding</keyword>
<evidence type="ECO:0000313" key="8">
    <source>
        <dbReference type="EMBL" id="MBB3169190.1"/>
    </source>
</evidence>
<evidence type="ECO:0000256" key="3">
    <source>
        <dbReference type="ARBA" id="ARBA00022896"/>
    </source>
</evidence>